<reference evidence="1" key="1">
    <citation type="submission" date="2020-07" db="EMBL/GenBank/DDBJ databases">
        <title>Huge and variable diversity of episymbiotic CPR bacteria and DPANN archaea in groundwater ecosystems.</title>
        <authorList>
            <person name="He C.Y."/>
            <person name="Keren R."/>
            <person name="Whittaker M."/>
            <person name="Farag I.F."/>
            <person name="Doudna J."/>
            <person name="Cate J.H.D."/>
            <person name="Banfield J.F."/>
        </authorList>
    </citation>
    <scope>NUCLEOTIDE SEQUENCE</scope>
    <source>
        <strain evidence="1">NC_groundwater_580_Pr5_B-0.1um_64_19</strain>
    </source>
</reference>
<protein>
    <submittedName>
        <fullName evidence="1">DUF1569 domain-containing protein</fullName>
    </submittedName>
</protein>
<gene>
    <name evidence="1" type="ORF">HYX28_01040</name>
</gene>
<dbReference type="InterPro" id="IPR011463">
    <property type="entry name" value="DUF1569"/>
</dbReference>
<dbReference type="Proteomes" id="UP000779809">
    <property type="component" value="Unassembled WGS sequence"/>
</dbReference>
<evidence type="ECO:0000313" key="1">
    <source>
        <dbReference type="EMBL" id="MBI2677346.1"/>
    </source>
</evidence>
<evidence type="ECO:0000313" key="2">
    <source>
        <dbReference type="Proteomes" id="UP000779809"/>
    </source>
</evidence>
<dbReference type="EMBL" id="JACPNR010000004">
    <property type="protein sequence ID" value="MBI2677346.1"/>
    <property type="molecule type" value="Genomic_DNA"/>
</dbReference>
<organism evidence="1 2">
    <name type="scientific">Candidatus Korobacter versatilis</name>
    <dbReference type="NCBI Taxonomy" id="658062"/>
    <lineage>
        <taxon>Bacteria</taxon>
        <taxon>Pseudomonadati</taxon>
        <taxon>Acidobacteriota</taxon>
        <taxon>Terriglobia</taxon>
        <taxon>Terriglobales</taxon>
        <taxon>Candidatus Korobacteraceae</taxon>
        <taxon>Candidatus Korobacter</taxon>
    </lineage>
</organism>
<sequence>MHPKVEATWKMIEQATAGMSAEDMARHPEGKWCAAEVVEHLLITYTATNAGLRKVLAKGTPLARRPTLKDLALQFAVLGVTYFPTGRKAPAATVPKGLDPAKVVPAVSQALPDMDAAITACETKFGKVRIADHPVLGPLTAEQWRTFHFVHARHHMKQVERLKAMASPSRARAGA</sequence>
<comment type="caution">
    <text evidence="1">The sequence shown here is derived from an EMBL/GenBank/DDBJ whole genome shotgun (WGS) entry which is preliminary data.</text>
</comment>
<dbReference type="Gene3D" id="1.20.120.450">
    <property type="entry name" value="dinb family like domain"/>
    <property type="match status" value="1"/>
</dbReference>
<accession>A0A932A616</accession>
<dbReference type="Pfam" id="PF07606">
    <property type="entry name" value="DUF1569"/>
    <property type="match status" value="1"/>
</dbReference>
<name>A0A932A616_9BACT</name>
<dbReference type="SUPFAM" id="SSF109854">
    <property type="entry name" value="DinB/YfiT-like putative metalloenzymes"/>
    <property type="match status" value="1"/>
</dbReference>
<dbReference type="AlphaFoldDB" id="A0A932A616"/>
<dbReference type="InterPro" id="IPR034660">
    <property type="entry name" value="DinB/YfiT-like"/>
</dbReference>
<proteinExistence type="predicted"/>